<reference evidence="1" key="1">
    <citation type="submission" date="2008-03" db="EMBL/GenBank/DDBJ databases">
        <title>Complete sequence of Thermoproteus neutrophilus V24Sta.</title>
        <authorList>
            <consortium name="US DOE Joint Genome Institute"/>
            <person name="Copeland A."/>
            <person name="Lucas S."/>
            <person name="Lapidus A."/>
            <person name="Glavina del Rio T."/>
            <person name="Dalin E."/>
            <person name="Tice H."/>
            <person name="Bruce D."/>
            <person name="Goodwin L."/>
            <person name="Pitluck S."/>
            <person name="Sims D."/>
            <person name="Brettin T."/>
            <person name="Detter J.C."/>
            <person name="Han C."/>
            <person name="Kuske C.R."/>
            <person name="Schmutz J."/>
            <person name="Larimer F."/>
            <person name="Land M."/>
            <person name="Hauser L."/>
            <person name="Kyrpides N."/>
            <person name="Mikhailova N."/>
            <person name="Biddle J.F."/>
            <person name="Zhang Z."/>
            <person name="Fitz-Gibbon S.T."/>
            <person name="Lowe T.M."/>
            <person name="Saltikov C."/>
            <person name="House C.H."/>
            <person name="Richardson P."/>
        </authorList>
    </citation>
    <scope>NUCLEOTIDE SEQUENCE [LARGE SCALE GENOMIC DNA]</scope>
    <source>
        <strain evidence="1">V24Sta</strain>
    </source>
</reference>
<dbReference type="STRING" id="444157.Tneu_1759"/>
<gene>
    <name evidence="1" type="ordered locus">Tneu_1759</name>
</gene>
<evidence type="ECO:0000313" key="1">
    <source>
        <dbReference type="EMBL" id="ACB40677.1"/>
    </source>
</evidence>
<protein>
    <submittedName>
        <fullName evidence="1">Uncharacterized protein</fullName>
    </submittedName>
</protein>
<name>B1YAX7_PYRNV</name>
<dbReference type="AlphaFoldDB" id="B1YAX7"/>
<dbReference type="Proteomes" id="UP000001694">
    <property type="component" value="Chromosome"/>
</dbReference>
<dbReference type="EMBL" id="CP001014">
    <property type="protein sequence ID" value="ACB40677.1"/>
    <property type="molecule type" value="Genomic_DNA"/>
</dbReference>
<dbReference type="GeneID" id="58787353"/>
<accession>B1YAX7</accession>
<dbReference type="eggNOG" id="arCOG05648">
    <property type="taxonomic scope" value="Archaea"/>
</dbReference>
<proteinExistence type="predicted"/>
<organism evidence="1 2">
    <name type="scientific">Pyrobaculum neutrophilum (strain DSM 2338 / JCM 9278 / NBRC 100436 / V24Sta)</name>
    <name type="common">Thermoproteus neutrophilus</name>
    <dbReference type="NCBI Taxonomy" id="444157"/>
    <lineage>
        <taxon>Archaea</taxon>
        <taxon>Thermoproteota</taxon>
        <taxon>Thermoprotei</taxon>
        <taxon>Thermoproteales</taxon>
        <taxon>Thermoproteaceae</taxon>
        <taxon>Pyrobaculum</taxon>
    </lineage>
</organism>
<sequence length="45" mass="5234">MRGIQKRRVADLQIEPRIKEVLMKILGPEEEVYVETSGGRIRIII</sequence>
<evidence type="ECO:0000313" key="2">
    <source>
        <dbReference type="Proteomes" id="UP000001694"/>
    </source>
</evidence>
<dbReference type="KEGG" id="tne:Tneu_1759"/>
<dbReference type="RefSeq" id="WP_012351096.1">
    <property type="nucleotide sequence ID" value="NC_010525.1"/>
</dbReference>
<dbReference type="OrthoDB" id="27601at2157"/>
<dbReference type="HOGENOM" id="CLU_216669_0_0_2"/>
<keyword evidence="2" id="KW-1185">Reference proteome</keyword>